<feature type="compositionally biased region" description="Gly residues" evidence="1">
    <location>
        <begin position="343"/>
        <end position="361"/>
    </location>
</feature>
<feature type="region of interest" description="Disordered" evidence="1">
    <location>
        <begin position="679"/>
        <end position="764"/>
    </location>
</feature>
<dbReference type="Proteomes" id="UP000178606">
    <property type="component" value="Unassembled WGS sequence"/>
</dbReference>
<proteinExistence type="predicted"/>
<evidence type="ECO:0000256" key="1">
    <source>
        <dbReference type="SAM" id="MobiDB-lite"/>
    </source>
</evidence>
<feature type="region of interest" description="Disordered" evidence="1">
    <location>
        <begin position="94"/>
        <end position="131"/>
    </location>
</feature>
<accession>A0A1F6CD07</accession>
<feature type="region of interest" description="Disordered" evidence="1">
    <location>
        <begin position="1"/>
        <end position="78"/>
    </location>
</feature>
<dbReference type="EMBL" id="MFKF01000272">
    <property type="protein sequence ID" value="OGG47135.1"/>
    <property type="molecule type" value="Genomic_DNA"/>
</dbReference>
<evidence type="ECO:0000313" key="2">
    <source>
        <dbReference type="EMBL" id="OGG47135.1"/>
    </source>
</evidence>
<feature type="compositionally biased region" description="Basic and acidic residues" evidence="1">
    <location>
        <begin position="608"/>
        <end position="623"/>
    </location>
</feature>
<gene>
    <name evidence="2" type="ORF">A3F84_16935</name>
</gene>
<reference evidence="2 3" key="1">
    <citation type="journal article" date="2016" name="Nat. Commun.">
        <title>Thousands of microbial genomes shed light on interconnected biogeochemical processes in an aquifer system.</title>
        <authorList>
            <person name="Anantharaman K."/>
            <person name="Brown C.T."/>
            <person name="Hug L.A."/>
            <person name="Sharon I."/>
            <person name="Castelle C.J."/>
            <person name="Probst A.J."/>
            <person name="Thomas B.C."/>
            <person name="Singh A."/>
            <person name="Wilkins M.J."/>
            <person name="Karaoz U."/>
            <person name="Brodie E.L."/>
            <person name="Williams K.H."/>
            <person name="Hubbard S.S."/>
            <person name="Banfield J.F."/>
        </authorList>
    </citation>
    <scope>NUCLEOTIDE SEQUENCE [LARGE SCALE GENOMIC DNA]</scope>
    <source>
        <strain evidence="3">RIFCSPLOWO2_12_FULL_64_10</strain>
    </source>
</reference>
<feature type="compositionally biased region" description="Low complexity" evidence="1">
    <location>
        <begin position="94"/>
        <end position="114"/>
    </location>
</feature>
<feature type="region of interest" description="Disordered" evidence="1">
    <location>
        <begin position="1070"/>
        <end position="1113"/>
    </location>
</feature>
<feature type="compositionally biased region" description="Pro residues" evidence="1">
    <location>
        <begin position="24"/>
        <end position="33"/>
    </location>
</feature>
<evidence type="ECO:0000313" key="3">
    <source>
        <dbReference type="Proteomes" id="UP000178606"/>
    </source>
</evidence>
<protein>
    <submittedName>
        <fullName evidence="2">Uncharacterized protein</fullName>
    </submittedName>
</protein>
<dbReference type="AlphaFoldDB" id="A0A1F6CD07"/>
<sequence length="1113" mass="118353">MPDDSKNKLAGMIALKQKDVVKTPPKPAAAAPPKPKEPPKPKAMDKLMAARGQVQVTKVAKKPDPPAKPAPKAPPVAAKKMEAALAGVKVVSGKAAGTKSAASAPQAAVKAATQKPKKTPAPRKPSGPGAFTRMVETLKVHIREEIQEIKKELAAQHLFKPFKDGLNSMKKGVSYLKERISEDKSAAGEALKSAYQDVREARKLQVFDRSDPNADIASVAEERQKFGAAFEQLGSIRQRQAPHPAAASPQDESPSEGGATDMGWPVARAEPGDQQRVEAVPRPSGFSPEMNAGTSEGGDIAPVAEERRQAQAFGAALEQLGSIRQREAAAHRTGHQDQQQEDAGGGSGAGDRPEGGVGGEGAAASVGQRPESASSFSGSLSEMEPALPSRETASPSTEAVSSKSGPGVEEDIAPVAEERRQAQAFGAALEQLGSIRQREAAAHRTGHQDQQQEDAGGGSGAGDRPEGGVGGEGAAASVGQRPESASSFSGSLSEMEPALPSRETASPSTEAVSSKSGPGVEEDIAPVAEERRQAQAFGAALEQLGAIRQREAASHRTRPQDQQQEASADASARPSAEVAAASGGASPASGASPEGQPLRAESSPKSGPEMDRGVAPVAEERRGPAQQASGPPPEARLERAALPRPGPEAVGDIAPVAEERRQAAQMGAALEQLGAIRQREAAARRAKVPGQQQAAETPAEGSARPPAEATAASQGTSPQATEPLPAVAQPARVEEGLERAATPSPGPEPGVEEAPSVPSEAPPALTPVQEMRDASEGPSLLQRLMGSQKTAKKKGGVQRKASKTEHQIRAIKALQALFRHPLWRRVILDPAEKPSQVYIPRKTFEANFAEAEFRNAMRAASRLAMGFWADIKELTFDERTIEEVLTFEFPKVRGQEDPDEKQIAEKCDKETAQRIERFVESDEVRLLLRNSGTRLGTFVPSMEIIARIYLSLKKGSDMNPAARLDIQKDVMFKYQKAKYPEKLARRARNVALRYFFEYLIDYGLELYRERKAALMEMKMPDGDREGRFEALREVCCNLAAERASKAVLSAQIILELREQIRGAINDYEMGVEPGAGGKAALTAEEEEEEEAPEQSANPPEEQPKEPSEPVSQT</sequence>
<organism evidence="2 3">
    <name type="scientific">Handelsmanbacteria sp. (strain RIFCSPLOWO2_12_FULL_64_10)</name>
    <dbReference type="NCBI Taxonomy" id="1817868"/>
    <lineage>
        <taxon>Bacteria</taxon>
        <taxon>Candidatus Handelsmaniibacteriota</taxon>
    </lineage>
</organism>
<name>A0A1F6CD07_HANXR</name>
<feature type="compositionally biased region" description="Acidic residues" evidence="1">
    <location>
        <begin position="1083"/>
        <end position="1092"/>
    </location>
</feature>
<feature type="compositionally biased region" description="Polar residues" evidence="1">
    <location>
        <begin position="711"/>
        <end position="720"/>
    </location>
</feature>
<comment type="caution">
    <text evidence="2">The sequence shown here is derived from an EMBL/GenBank/DDBJ whole genome shotgun (WGS) entry which is preliminary data.</text>
</comment>
<feature type="compositionally biased region" description="Polar residues" evidence="1">
    <location>
        <begin position="503"/>
        <end position="516"/>
    </location>
</feature>
<feature type="region of interest" description="Disordered" evidence="1">
    <location>
        <begin position="230"/>
        <end position="666"/>
    </location>
</feature>
<feature type="compositionally biased region" description="Low complexity" evidence="1">
    <location>
        <begin position="362"/>
        <end position="381"/>
    </location>
</feature>
<feature type="compositionally biased region" description="Low complexity" evidence="1">
    <location>
        <begin position="560"/>
        <end position="595"/>
    </location>
</feature>
<feature type="compositionally biased region" description="Low complexity" evidence="1">
    <location>
        <begin position="474"/>
        <end position="493"/>
    </location>
</feature>
<feature type="compositionally biased region" description="Polar residues" evidence="1">
    <location>
        <begin position="391"/>
        <end position="404"/>
    </location>
</feature>
<feature type="compositionally biased region" description="Basic and acidic residues" evidence="1">
    <location>
        <begin position="34"/>
        <end position="45"/>
    </location>
</feature>
<feature type="compositionally biased region" description="Gly residues" evidence="1">
    <location>
        <begin position="455"/>
        <end position="473"/>
    </location>
</feature>